<protein>
    <submittedName>
        <fullName evidence="1">Uncharacterized protein</fullName>
    </submittedName>
</protein>
<gene>
    <name evidence="1" type="ORF">GIB67_020877</name>
</gene>
<name>A0A7J7M7P1_9MAGN</name>
<sequence length="69" mass="8318">MQNSRVLALMGKKLNFIFVNLFSKAHLNMNFNQNFHHHIPKLTLSFFLKLNFDYKWCCHNLLNCELRYG</sequence>
<keyword evidence="2" id="KW-1185">Reference proteome</keyword>
<organism evidence="1 2">
    <name type="scientific">Kingdonia uniflora</name>
    <dbReference type="NCBI Taxonomy" id="39325"/>
    <lineage>
        <taxon>Eukaryota</taxon>
        <taxon>Viridiplantae</taxon>
        <taxon>Streptophyta</taxon>
        <taxon>Embryophyta</taxon>
        <taxon>Tracheophyta</taxon>
        <taxon>Spermatophyta</taxon>
        <taxon>Magnoliopsida</taxon>
        <taxon>Ranunculales</taxon>
        <taxon>Circaeasteraceae</taxon>
        <taxon>Kingdonia</taxon>
    </lineage>
</organism>
<proteinExistence type="predicted"/>
<comment type="caution">
    <text evidence="1">The sequence shown here is derived from an EMBL/GenBank/DDBJ whole genome shotgun (WGS) entry which is preliminary data.</text>
</comment>
<reference evidence="1 2" key="1">
    <citation type="journal article" date="2020" name="IScience">
        <title>Genome Sequencing of the Endangered Kingdonia uniflora (Circaeasteraceae, Ranunculales) Reveals Potential Mechanisms of Evolutionary Specialization.</title>
        <authorList>
            <person name="Sun Y."/>
            <person name="Deng T."/>
            <person name="Zhang A."/>
            <person name="Moore M.J."/>
            <person name="Landis J.B."/>
            <person name="Lin N."/>
            <person name="Zhang H."/>
            <person name="Zhang X."/>
            <person name="Huang J."/>
            <person name="Zhang X."/>
            <person name="Sun H."/>
            <person name="Wang H."/>
        </authorList>
    </citation>
    <scope>NUCLEOTIDE SEQUENCE [LARGE SCALE GENOMIC DNA]</scope>
    <source>
        <strain evidence="1">TB1705</strain>
        <tissue evidence="1">Leaf</tissue>
    </source>
</reference>
<dbReference type="AlphaFoldDB" id="A0A7J7M7P1"/>
<dbReference type="Proteomes" id="UP000541444">
    <property type="component" value="Unassembled WGS sequence"/>
</dbReference>
<accession>A0A7J7M7P1</accession>
<evidence type="ECO:0000313" key="2">
    <source>
        <dbReference type="Proteomes" id="UP000541444"/>
    </source>
</evidence>
<evidence type="ECO:0000313" key="1">
    <source>
        <dbReference type="EMBL" id="KAF6150794.1"/>
    </source>
</evidence>
<dbReference type="EMBL" id="JACGCM010001726">
    <property type="protein sequence ID" value="KAF6150794.1"/>
    <property type="molecule type" value="Genomic_DNA"/>
</dbReference>